<keyword evidence="2" id="KW-1185">Reference proteome</keyword>
<accession>A0A1X7S065</accession>
<dbReference type="AlphaFoldDB" id="A0A1X7S065"/>
<organism evidence="1 2">
    <name type="scientific">Zymoseptoria tritici (strain ST99CH_3D7)</name>
    <dbReference type="NCBI Taxonomy" id="1276538"/>
    <lineage>
        <taxon>Eukaryota</taxon>
        <taxon>Fungi</taxon>
        <taxon>Dikarya</taxon>
        <taxon>Ascomycota</taxon>
        <taxon>Pezizomycotina</taxon>
        <taxon>Dothideomycetes</taxon>
        <taxon>Dothideomycetidae</taxon>
        <taxon>Mycosphaerellales</taxon>
        <taxon>Mycosphaerellaceae</taxon>
        <taxon>Zymoseptoria</taxon>
    </lineage>
</organism>
<dbReference type="Proteomes" id="UP000215127">
    <property type="component" value="Chromosome 7"/>
</dbReference>
<proteinExistence type="predicted"/>
<evidence type="ECO:0000313" key="2">
    <source>
        <dbReference type="Proteomes" id="UP000215127"/>
    </source>
</evidence>
<protein>
    <submittedName>
        <fullName evidence="1">Uncharacterized protein</fullName>
    </submittedName>
</protein>
<sequence length="294" mass="32985">MFRIWDLAEELRSSIVKHLIPDAHIKVVLVKPRKGEGRTYHVILVNESEWADFRTLHSCGTSSRTPCRQALFDARQADDTRIIIDMSRHTYHPANPVFRSTFTHTISQKALLHFLSNFTRLHTSTPVAVVKGPEQEDLSFGGEDSDLETIIQRVSVLYDIDSPVTTAHPGDNDKILRMTFKTLMNDTDEKSAPSFAAVNDGIEWALHHSQASQSGSIASPYLAKQLTAEGLWAVGNLLAGRAGRVATHFLDDYLGATDVRTKCHSTSVKWLREWEERESVKAAQEEDEGMDESE</sequence>
<reference evidence="1 2" key="1">
    <citation type="submission" date="2016-06" db="EMBL/GenBank/DDBJ databases">
        <authorList>
            <person name="Kjaerup R.B."/>
            <person name="Dalgaard T.S."/>
            <person name="Juul-Madsen H.R."/>
        </authorList>
    </citation>
    <scope>NUCLEOTIDE SEQUENCE [LARGE SCALE GENOMIC DNA]</scope>
</reference>
<name>A0A1X7S065_ZYMT9</name>
<evidence type="ECO:0000313" key="1">
    <source>
        <dbReference type="EMBL" id="SMQ52920.1"/>
    </source>
</evidence>
<gene>
    <name evidence="1" type="ORF">ZT3D7_G8073</name>
</gene>
<dbReference type="EMBL" id="LT853698">
    <property type="protein sequence ID" value="SMQ52920.1"/>
    <property type="molecule type" value="Genomic_DNA"/>
</dbReference>